<evidence type="ECO:0000313" key="3">
    <source>
        <dbReference type="EMBL" id="CAK7913110.1"/>
    </source>
</evidence>
<feature type="region of interest" description="Disordered" evidence="1">
    <location>
        <begin position="502"/>
        <end position="673"/>
    </location>
</feature>
<dbReference type="SUPFAM" id="SSF46934">
    <property type="entry name" value="UBA-like"/>
    <property type="match status" value="1"/>
</dbReference>
<evidence type="ECO:0000256" key="1">
    <source>
        <dbReference type="SAM" id="MobiDB-lite"/>
    </source>
</evidence>
<dbReference type="PROSITE" id="PS51140">
    <property type="entry name" value="CUE"/>
    <property type="match status" value="1"/>
</dbReference>
<name>A0AAV1TDG4_9STRA</name>
<dbReference type="SMART" id="SM00546">
    <property type="entry name" value="CUE"/>
    <property type="match status" value="1"/>
</dbReference>
<dbReference type="PANTHER" id="PTHR21494:SF0">
    <property type="entry name" value="ACTIVATING SIGNAL COINTEGRATOR 1 COMPLEX SUBUNIT 2"/>
    <property type="match status" value="1"/>
</dbReference>
<dbReference type="EMBL" id="CAKLBY020000039">
    <property type="protein sequence ID" value="CAK7913110.1"/>
    <property type="molecule type" value="Genomic_DNA"/>
</dbReference>
<dbReference type="Gene3D" id="1.10.8.10">
    <property type="entry name" value="DNA helicase RuvA subunit, C-terminal domain"/>
    <property type="match status" value="1"/>
</dbReference>
<dbReference type="AlphaFoldDB" id="A0AAV1TDG4"/>
<dbReference type="PANTHER" id="PTHR21494">
    <property type="entry name" value="ACTIVATING SIGNAL COINTEGRATOR 1 COMPLEX SUBUNIT 2 ASC-1 COMPLEX SUBUNIT P100"/>
    <property type="match status" value="1"/>
</dbReference>
<feature type="compositionally biased region" description="Polar residues" evidence="1">
    <location>
        <begin position="605"/>
        <end position="617"/>
    </location>
</feature>
<evidence type="ECO:0000259" key="2">
    <source>
        <dbReference type="PROSITE" id="PS51140"/>
    </source>
</evidence>
<dbReference type="Pfam" id="PF02845">
    <property type="entry name" value="CUE"/>
    <property type="match status" value="1"/>
</dbReference>
<proteinExistence type="predicted"/>
<feature type="domain" description="CUE" evidence="2">
    <location>
        <begin position="378"/>
        <end position="421"/>
    </location>
</feature>
<protein>
    <recommendedName>
        <fullName evidence="2">CUE domain-containing protein</fullName>
    </recommendedName>
</protein>
<gene>
    <name evidence="3" type="ORF">PM001_LOCUS4692</name>
</gene>
<sequence>MASASLLTYLSSDELPLLLNCLDAFLTQATERQVHADVIDSRDASQDPADKTLADDFDALELLLRRLADATPALQQRAVDCGLLHVSRLVPLCQVLSVNNARVVAALLDAVVKNVAAFLTTLTDVQQLYCAQLHDVYSGMLQVKGQVQDHVVDHLIRRGYELSLSINGLMTATSITKLLLLESPYFLTELSITNQSLLYKLVQWYEVVMPTFHRQFLTRSIDDRKEMQPRLLMIAKTRETLLKVLGRCVDVMLNEIKSVDAEKLLAGLHALSDCCADEDENAEHGSFLSDLWFLCGYKAKVADYFQRCQFDSEHSSYLDMLMEGLPRRRVLPKLLVDDLAAEAKSKSTPSKDSKAGEAGDVCEEKSAGISPSGEPELELALMIHQVREFFPDLGEGYVELCLLSSDLQVEAVVDFLLERNPPPILLDVSQDLKRTDVEFTRLEAQITGKPAPALKVDHSKMLHPSQVWVGKKKMEKTYDPQSVKKDEQLYEKMKELVVMYGDEDDDSSGDENRVDNAVGTLDEYDDDYNDEFDDFVPFTIRDGGSADDQDTIREQNRKVRAKEEKEAFWEGMKNRNRESARISTDDSKRGDDGEQAKKLGEQKAPGTSSGFPQLSSDATHKSARHKSNKPGGETGPSEALMPQQIQRQRARKDKNKAKIANHNRKDRAMKKAG</sequence>
<feature type="region of interest" description="Disordered" evidence="1">
    <location>
        <begin position="345"/>
        <end position="371"/>
    </location>
</feature>
<organism evidence="3 4">
    <name type="scientific">Peronospora matthiolae</name>
    <dbReference type="NCBI Taxonomy" id="2874970"/>
    <lineage>
        <taxon>Eukaryota</taxon>
        <taxon>Sar</taxon>
        <taxon>Stramenopiles</taxon>
        <taxon>Oomycota</taxon>
        <taxon>Peronosporomycetes</taxon>
        <taxon>Peronosporales</taxon>
        <taxon>Peronosporaceae</taxon>
        <taxon>Peronospora</taxon>
    </lineage>
</organism>
<dbReference type="InterPro" id="IPR009060">
    <property type="entry name" value="UBA-like_sf"/>
</dbReference>
<feature type="compositionally biased region" description="Basic and acidic residues" evidence="1">
    <location>
        <begin position="345"/>
        <end position="366"/>
    </location>
</feature>
<dbReference type="InterPro" id="IPR052586">
    <property type="entry name" value="ASCC2"/>
</dbReference>
<feature type="compositionally biased region" description="Basic and acidic residues" evidence="1">
    <location>
        <begin position="550"/>
        <end position="601"/>
    </location>
</feature>
<feature type="compositionally biased region" description="Acidic residues" evidence="1">
    <location>
        <begin position="522"/>
        <end position="534"/>
    </location>
</feature>
<reference evidence="3" key="1">
    <citation type="submission" date="2024-01" db="EMBL/GenBank/DDBJ databases">
        <authorList>
            <person name="Webb A."/>
        </authorList>
    </citation>
    <scope>NUCLEOTIDE SEQUENCE</scope>
    <source>
        <strain evidence="3">Pm1</strain>
    </source>
</reference>
<dbReference type="Proteomes" id="UP001162060">
    <property type="component" value="Unassembled WGS sequence"/>
</dbReference>
<dbReference type="InterPro" id="IPR003892">
    <property type="entry name" value="CUE"/>
</dbReference>
<feature type="compositionally biased region" description="Basic residues" evidence="1">
    <location>
        <begin position="648"/>
        <end position="673"/>
    </location>
</feature>
<dbReference type="GO" id="GO:0043130">
    <property type="term" value="F:ubiquitin binding"/>
    <property type="evidence" value="ECO:0007669"/>
    <property type="project" value="InterPro"/>
</dbReference>
<dbReference type="CDD" id="cd14364">
    <property type="entry name" value="CUE_ASCC2"/>
    <property type="match status" value="1"/>
</dbReference>
<evidence type="ECO:0000313" key="4">
    <source>
        <dbReference type="Proteomes" id="UP001162060"/>
    </source>
</evidence>
<comment type="caution">
    <text evidence="3">The sequence shown here is derived from an EMBL/GenBank/DDBJ whole genome shotgun (WGS) entry which is preliminary data.</text>
</comment>
<accession>A0AAV1TDG4</accession>
<dbReference type="InterPro" id="IPR041800">
    <property type="entry name" value="ASCC2_CUE"/>
</dbReference>